<protein>
    <submittedName>
        <fullName evidence="3">CAP domain-containing protein</fullName>
    </submittedName>
</protein>
<evidence type="ECO:0000313" key="4">
    <source>
        <dbReference type="Proteomes" id="UP001597474"/>
    </source>
</evidence>
<dbReference type="Gene3D" id="3.40.33.10">
    <property type="entry name" value="CAP"/>
    <property type="match status" value="1"/>
</dbReference>
<comment type="caution">
    <text evidence="3">The sequence shown here is derived from an EMBL/GenBank/DDBJ whole genome shotgun (WGS) entry which is preliminary data.</text>
</comment>
<dbReference type="CDD" id="cd05379">
    <property type="entry name" value="CAP_bacterial"/>
    <property type="match status" value="1"/>
</dbReference>
<feature type="compositionally biased region" description="Basic and acidic residues" evidence="1">
    <location>
        <begin position="257"/>
        <end position="274"/>
    </location>
</feature>
<dbReference type="RefSeq" id="WP_386372414.1">
    <property type="nucleotide sequence ID" value="NZ_JBHUMP010000003.1"/>
</dbReference>
<sequence length="429" mass="47437">MSKANALEQQMLNLINVERAKVGAAPLTFDSNLNSSAEQHSQWMLERDTFSHTGEDGSNARERMADAGYVFEGNWRSGENIGWQSERGAAGLSDDVAQIHASLMDSPGHRANILNPGFKEIGIGIEQGDFTKGSTYDAVMITQNFGTTSAQDAEDNNKTPAPAVSEPAVEEDVIVSQPVEEETVTEEVVDTAPDQVEPEPEPEKEVVVDARPDEADEEVVEVTEEKVVETEEEVVEATDEEVVVETEEEVVVEAGKDDTTQDVVVDKDTGKDADDIVEEDENNAEDTVTEVVDTDEVITEESAPEPDMTDDKPEHDGPAFDLASFLEDMFGRFNFDRMADRFDGFKSRFGRDDDADGVRAQHMARNDMSDRWESRQAQNADEMIFATSDLREEANDEQAAHDWQGLDADTFSNEFTLTWSHSSDDGFSL</sequence>
<keyword evidence="4" id="KW-1185">Reference proteome</keyword>
<feature type="region of interest" description="Disordered" evidence="1">
    <location>
        <begin position="179"/>
        <end position="216"/>
    </location>
</feature>
<proteinExistence type="predicted"/>
<feature type="region of interest" description="Disordered" evidence="1">
    <location>
        <begin position="147"/>
        <end position="167"/>
    </location>
</feature>
<evidence type="ECO:0000259" key="2">
    <source>
        <dbReference type="Pfam" id="PF00188"/>
    </source>
</evidence>
<name>A0ABW5U023_9RHOB</name>
<dbReference type="InterPro" id="IPR035940">
    <property type="entry name" value="CAP_sf"/>
</dbReference>
<feature type="compositionally biased region" description="Acidic residues" evidence="1">
    <location>
        <begin position="179"/>
        <end position="189"/>
    </location>
</feature>
<dbReference type="PANTHER" id="PTHR31157:SF1">
    <property type="entry name" value="SCP DOMAIN-CONTAINING PROTEIN"/>
    <property type="match status" value="1"/>
</dbReference>
<evidence type="ECO:0000256" key="1">
    <source>
        <dbReference type="SAM" id="MobiDB-lite"/>
    </source>
</evidence>
<evidence type="ECO:0000313" key="3">
    <source>
        <dbReference type="EMBL" id="MFD2739114.1"/>
    </source>
</evidence>
<dbReference type="Proteomes" id="UP001597474">
    <property type="component" value="Unassembled WGS sequence"/>
</dbReference>
<feature type="compositionally biased region" description="Acidic residues" evidence="1">
    <location>
        <begin position="275"/>
        <end position="308"/>
    </location>
</feature>
<feature type="domain" description="SCP" evidence="2">
    <location>
        <begin position="12"/>
        <end position="139"/>
    </location>
</feature>
<feature type="region of interest" description="Disordered" evidence="1">
    <location>
        <begin position="257"/>
        <end position="319"/>
    </location>
</feature>
<feature type="compositionally biased region" description="Basic and acidic residues" evidence="1">
    <location>
        <begin position="201"/>
        <end position="213"/>
    </location>
</feature>
<dbReference type="SUPFAM" id="SSF55797">
    <property type="entry name" value="PR-1-like"/>
    <property type="match status" value="1"/>
</dbReference>
<dbReference type="InterPro" id="IPR014044">
    <property type="entry name" value="CAP_dom"/>
</dbReference>
<organism evidence="3 4">
    <name type="scientific">Sulfitobacter aestuarii</name>
    <dbReference type="NCBI Taxonomy" id="2161676"/>
    <lineage>
        <taxon>Bacteria</taxon>
        <taxon>Pseudomonadati</taxon>
        <taxon>Pseudomonadota</taxon>
        <taxon>Alphaproteobacteria</taxon>
        <taxon>Rhodobacterales</taxon>
        <taxon>Roseobacteraceae</taxon>
        <taxon>Sulfitobacter</taxon>
    </lineage>
</organism>
<reference evidence="4" key="1">
    <citation type="journal article" date="2019" name="Int. J. Syst. Evol. Microbiol.">
        <title>The Global Catalogue of Microorganisms (GCM) 10K type strain sequencing project: providing services to taxonomists for standard genome sequencing and annotation.</title>
        <authorList>
            <consortium name="The Broad Institute Genomics Platform"/>
            <consortium name="The Broad Institute Genome Sequencing Center for Infectious Disease"/>
            <person name="Wu L."/>
            <person name="Ma J."/>
        </authorList>
    </citation>
    <scope>NUCLEOTIDE SEQUENCE [LARGE SCALE GENOMIC DNA]</scope>
    <source>
        <strain evidence="4">TISTR 2562</strain>
    </source>
</reference>
<dbReference type="EMBL" id="JBHUMP010000003">
    <property type="protein sequence ID" value="MFD2739114.1"/>
    <property type="molecule type" value="Genomic_DNA"/>
</dbReference>
<feature type="compositionally biased region" description="Basic and acidic residues" evidence="1">
    <location>
        <begin position="309"/>
        <end position="318"/>
    </location>
</feature>
<gene>
    <name evidence="3" type="ORF">ACFSUD_06015</name>
</gene>
<accession>A0ABW5U023</accession>
<dbReference type="Pfam" id="PF00188">
    <property type="entry name" value="CAP"/>
    <property type="match status" value="1"/>
</dbReference>
<dbReference type="PANTHER" id="PTHR31157">
    <property type="entry name" value="SCP DOMAIN-CONTAINING PROTEIN"/>
    <property type="match status" value="1"/>
</dbReference>